<feature type="region of interest" description="Disordered" evidence="1">
    <location>
        <begin position="116"/>
        <end position="158"/>
    </location>
</feature>
<dbReference type="Proteomes" id="UP000288758">
    <property type="component" value="Chromosome"/>
</dbReference>
<feature type="compositionally biased region" description="Basic and acidic residues" evidence="1">
    <location>
        <begin position="126"/>
        <end position="144"/>
    </location>
</feature>
<dbReference type="AlphaFoldDB" id="A0A410RLU0"/>
<feature type="compositionally biased region" description="Low complexity" evidence="1">
    <location>
        <begin position="41"/>
        <end position="51"/>
    </location>
</feature>
<organism evidence="3 4">
    <name type="scientific">Corallococcus coralloides</name>
    <name type="common">Myxococcus coralloides</name>
    <dbReference type="NCBI Taxonomy" id="184914"/>
    <lineage>
        <taxon>Bacteria</taxon>
        <taxon>Pseudomonadati</taxon>
        <taxon>Myxococcota</taxon>
        <taxon>Myxococcia</taxon>
        <taxon>Myxococcales</taxon>
        <taxon>Cystobacterineae</taxon>
        <taxon>Myxococcaceae</taxon>
        <taxon>Corallococcus</taxon>
    </lineage>
</organism>
<evidence type="ECO:0000256" key="1">
    <source>
        <dbReference type="SAM" id="MobiDB-lite"/>
    </source>
</evidence>
<name>A0A410RLU0_CORCK</name>
<feature type="compositionally biased region" description="Low complexity" evidence="1">
    <location>
        <begin position="68"/>
        <end position="89"/>
    </location>
</feature>
<sequence>MTRDDGPIPSASRLRHGRWLLALVPLVLVGGAVFWWQGSEGAEAPEGAPEPTSAPVPDPREVARAPAERSSAAMAAMAAEPAAPSLLSPEAREREARRELWQKRLERAKRSLESYVAATRYPPESRPGREHPDQLELAEPERTRPLSPKAAEDGTSDVQLRLKQDKVFVVGDEAVLFTVACEDSRRAPRPCEVVSAQAHEADHLADAGGVPGVPVTFVDSGQGGDAVAGDGMLTGRFQPSKQGFAMFSGTLRVALRVRSGSLEDSAFFDVLYTPAPPATFTGRVREVLEGGSLDLYLPVQVRKAGRYVVSGRLDDEGGVPFAVLSFNEELQEGAQEVKLNVFGKVVRDDKPTFPLTLRDVEGFLLKEMGDPDRELMVTLRGPVHTTREYSLEQFSDAEWRSPERDLYTRELEKDVMEAQKQLDAALSDTPEP</sequence>
<keyword evidence="2" id="KW-0812">Transmembrane</keyword>
<proteinExistence type="predicted"/>
<feature type="compositionally biased region" description="Basic and acidic residues" evidence="1">
    <location>
        <begin position="58"/>
        <end position="67"/>
    </location>
</feature>
<accession>A0A410RLU0</accession>
<keyword evidence="2" id="KW-0472">Membrane</keyword>
<reference evidence="3 4" key="1">
    <citation type="submission" date="2018-12" db="EMBL/GenBank/DDBJ databases">
        <title>Complete Genome Sequence of the Corallopyronin A producing Myxobacterium Corallococcus coralloides B035.</title>
        <authorList>
            <person name="Bouhired S.M."/>
            <person name="Rupp O."/>
            <person name="Blom J."/>
            <person name="Schaeberle T.F."/>
            <person name="Kehraus S."/>
            <person name="Schiefer A."/>
            <person name="Pfarr K."/>
            <person name="Goesmann A."/>
            <person name="Hoerauf A."/>
            <person name="Koenig G.M."/>
        </authorList>
    </citation>
    <scope>NUCLEOTIDE SEQUENCE [LARGE SCALE GENOMIC DNA]</scope>
    <source>
        <strain evidence="3 4">B035</strain>
    </source>
</reference>
<feature type="transmembrane region" description="Helical" evidence="2">
    <location>
        <begin position="19"/>
        <end position="36"/>
    </location>
</feature>
<dbReference type="RefSeq" id="WP_128795143.1">
    <property type="nucleotide sequence ID" value="NZ_CP034669.1"/>
</dbReference>
<protein>
    <submittedName>
        <fullName evidence="3">Uncharacterized protein</fullName>
    </submittedName>
</protein>
<gene>
    <name evidence="3" type="ORF">EJ065_1288</name>
</gene>
<evidence type="ECO:0000256" key="2">
    <source>
        <dbReference type="SAM" id="Phobius"/>
    </source>
</evidence>
<feature type="region of interest" description="Disordered" evidence="1">
    <location>
        <begin position="41"/>
        <end position="91"/>
    </location>
</feature>
<dbReference type="EMBL" id="CP034669">
    <property type="protein sequence ID" value="QAT82892.1"/>
    <property type="molecule type" value="Genomic_DNA"/>
</dbReference>
<evidence type="ECO:0000313" key="4">
    <source>
        <dbReference type="Proteomes" id="UP000288758"/>
    </source>
</evidence>
<evidence type="ECO:0000313" key="3">
    <source>
        <dbReference type="EMBL" id="QAT82892.1"/>
    </source>
</evidence>
<keyword evidence="2" id="KW-1133">Transmembrane helix</keyword>